<reference evidence="1 2" key="1">
    <citation type="submission" date="2019-01" db="EMBL/GenBank/DDBJ databases">
        <title>Spirosoma flava sp. nov., a propanil-degrading bacterium isolated from herbicide-contaminated soil.</title>
        <authorList>
            <person name="Zhang L."/>
            <person name="Jiang J.-D."/>
        </authorList>
    </citation>
    <scope>NUCLEOTIDE SEQUENCE [LARGE SCALE GENOMIC DNA]</scope>
    <source>
        <strain evidence="1 2">TY50</strain>
    </source>
</reference>
<accession>A0A4Q2UX90</accession>
<dbReference type="EMBL" id="SBLB01000001">
    <property type="protein sequence ID" value="RYC71659.1"/>
    <property type="molecule type" value="Genomic_DNA"/>
</dbReference>
<proteinExistence type="predicted"/>
<gene>
    <name evidence="1" type="ORF">EQG79_05875</name>
</gene>
<keyword evidence="2" id="KW-1185">Reference proteome</keyword>
<protein>
    <submittedName>
        <fullName evidence="1">Uncharacterized protein</fullName>
    </submittedName>
</protein>
<organism evidence="1 2">
    <name type="scientific">Spirosoma sordidisoli</name>
    <dbReference type="NCBI Taxonomy" id="2502893"/>
    <lineage>
        <taxon>Bacteria</taxon>
        <taxon>Pseudomonadati</taxon>
        <taxon>Bacteroidota</taxon>
        <taxon>Cytophagia</taxon>
        <taxon>Cytophagales</taxon>
        <taxon>Cytophagaceae</taxon>
        <taxon>Spirosoma</taxon>
    </lineage>
</organism>
<evidence type="ECO:0000313" key="2">
    <source>
        <dbReference type="Proteomes" id="UP000290407"/>
    </source>
</evidence>
<sequence>MKTIDITNIWDDDDMVELSIRMSNGETSCKLVFYADDETFLEFGNALVDFPKNTNHIVQYKSGDWENSSHYILLEVFCVAPNGASAMKVVAKNFFTAPNSFKATFYIQTEPANFNAFGKALKK</sequence>
<comment type="caution">
    <text evidence="1">The sequence shown here is derived from an EMBL/GenBank/DDBJ whole genome shotgun (WGS) entry which is preliminary data.</text>
</comment>
<dbReference type="Proteomes" id="UP000290407">
    <property type="component" value="Unassembled WGS sequence"/>
</dbReference>
<dbReference type="AlphaFoldDB" id="A0A4Q2UX90"/>
<evidence type="ECO:0000313" key="1">
    <source>
        <dbReference type="EMBL" id="RYC71659.1"/>
    </source>
</evidence>
<name>A0A4Q2UX90_9BACT</name>
<dbReference type="RefSeq" id="WP_129600565.1">
    <property type="nucleotide sequence ID" value="NZ_SBLB01000001.1"/>
</dbReference>